<evidence type="ECO:0000313" key="11">
    <source>
        <dbReference type="Proteomes" id="UP000274756"/>
    </source>
</evidence>
<evidence type="ECO:0000313" key="10">
    <source>
        <dbReference type="Proteomes" id="UP000038040"/>
    </source>
</evidence>
<dbReference type="AlphaFoldDB" id="A0A0N4UP60"/>
<dbReference type="InterPro" id="IPR018246">
    <property type="entry name" value="AP_endonuc_F2_Zn_BS"/>
</dbReference>
<organism evidence="10 12">
    <name type="scientific">Dracunculus medinensis</name>
    <name type="common">Guinea worm</name>
    <dbReference type="NCBI Taxonomy" id="318479"/>
    <lineage>
        <taxon>Eukaryota</taxon>
        <taxon>Metazoa</taxon>
        <taxon>Ecdysozoa</taxon>
        <taxon>Nematoda</taxon>
        <taxon>Chromadorea</taxon>
        <taxon>Rhabditida</taxon>
        <taxon>Spirurina</taxon>
        <taxon>Dracunculoidea</taxon>
        <taxon>Dracunculidae</taxon>
        <taxon>Dracunculus</taxon>
    </lineage>
</organism>
<dbReference type="InterPro" id="IPR013022">
    <property type="entry name" value="Xyl_isomerase-like_TIM-brl"/>
</dbReference>
<reference evidence="9 11" key="2">
    <citation type="submission" date="2018-11" db="EMBL/GenBank/DDBJ databases">
        <authorList>
            <consortium name="Pathogen Informatics"/>
        </authorList>
    </citation>
    <scope>NUCLEOTIDE SEQUENCE [LARGE SCALE GENOMIC DNA]</scope>
</reference>
<proteinExistence type="inferred from homology"/>
<evidence type="ECO:0000313" key="12">
    <source>
        <dbReference type="WBParaSite" id="DME_0000972801-mRNA-1"/>
    </source>
</evidence>
<dbReference type="PANTHER" id="PTHR21445">
    <property type="entry name" value="ENDONUCLEASE IV ENDODEOXYRIBONUCLEASE IV"/>
    <property type="match status" value="1"/>
</dbReference>
<dbReference type="NCBIfam" id="TIGR00587">
    <property type="entry name" value="nfo"/>
    <property type="match status" value="1"/>
</dbReference>
<dbReference type="SUPFAM" id="SSF51658">
    <property type="entry name" value="Xylose isomerase-like"/>
    <property type="match status" value="1"/>
</dbReference>
<dbReference type="InterPro" id="IPR001719">
    <property type="entry name" value="AP_endonuc_2"/>
</dbReference>
<dbReference type="PROSITE" id="PS00729">
    <property type="entry name" value="AP_NUCLEASE_F2_1"/>
    <property type="match status" value="1"/>
</dbReference>
<evidence type="ECO:0000256" key="2">
    <source>
        <dbReference type="ARBA" id="ARBA00005340"/>
    </source>
</evidence>
<dbReference type="PROSITE" id="PS00730">
    <property type="entry name" value="AP_NUCLEASE_F2_2"/>
    <property type="match status" value="1"/>
</dbReference>
<evidence type="ECO:0000256" key="5">
    <source>
        <dbReference type="ARBA" id="ARBA00022801"/>
    </source>
</evidence>
<gene>
    <name evidence="9" type="ORF">DME_LOCUS3344</name>
</gene>
<evidence type="ECO:0000256" key="7">
    <source>
        <dbReference type="ARBA" id="ARBA00023204"/>
    </source>
</evidence>
<dbReference type="GO" id="GO:0003906">
    <property type="term" value="F:DNA-(apurinic or apyrimidinic site) endonuclease activity"/>
    <property type="evidence" value="ECO:0007669"/>
    <property type="project" value="TreeGrafter"/>
</dbReference>
<dbReference type="PROSITE" id="PS00731">
    <property type="entry name" value="AP_NUCLEASE_F2_3"/>
    <property type="match status" value="1"/>
</dbReference>
<name>A0A0N4UP60_DRAME</name>
<dbReference type="Pfam" id="PF01261">
    <property type="entry name" value="AP_endonuc_2"/>
    <property type="match status" value="1"/>
</dbReference>
<evidence type="ECO:0000259" key="8">
    <source>
        <dbReference type="Pfam" id="PF01261"/>
    </source>
</evidence>
<dbReference type="GO" id="GO:0006284">
    <property type="term" value="P:base-excision repair"/>
    <property type="evidence" value="ECO:0007669"/>
    <property type="project" value="TreeGrafter"/>
</dbReference>
<protein>
    <submittedName>
        <fullName evidence="12">AP_endonuc_2 domain-containing protein</fullName>
    </submittedName>
</protein>
<dbReference type="GO" id="GO:0005739">
    <property type="term" value="C:mitochondrion"/>
    <property type="evidence" value="ECO:0007669"/>
    <property type="project" value="TreeGrafter"/>
</dbReference>
<dbReference type="NCBIfam" id="NF002199">
    <property type="entry name" value="PRK01060.1-4"/>
    <property type="match status" value="1"/>
</dbReference>
<evidence type="ECO:0000313" key="9">
    <source>
        <dbReference type="EMBL" id="VDN53371.1"/>
    </source>
</evidence>
<evidence type="ECO:0000256" key="1">
    <source>
        <dbReference type="ARBA" id="ARBA00001947"/>
    </source>
</evidence>
<comment type="similarity">
    <text evidence="2">Belongs to the AP endonuclease 2 family.</text>
</comment>
<keyword evidence="3" id="KW-0479">Metal-binding</keyword>
<dbReference type="HAMAP" id="MF_00152">
    <property type="entry name" value="Nfo"/>
    <property type="match status" value="1"/>
</dbReference>
<dbReference type="OrthoDB" id="7663182at2759"/>
<dbReference type="Proteomes" id="UP000038040">
    <property type="component" value="Unplaced"/>
</dbReference>
<keyword evidence="5" id="KW-0378">Hydrolase</keyword>
<dbReference type="GO" id="GO:0008270">
    <property type="term" value="F:zinc ion binding"/>
    <property type="evidence" value="ECO:0007669"/>
    <property type="project" value="InterPro"/>
</dbReference>
<dbReference type="EMBL" id="UYYG01000125">
    <property type="protein sequence ID" value="VDN53371.1"/>
    <property type="molecule type" value="Genomic_DNA"/>
</dbReference>
<feature type="domain" description="Xylose isomerase-like TIM barrel" evidence="8">
    <location>
        <begin position="19"/>
        <end position="268"/>
    </location>
</feature>
<dbReference type="GO" id="GO:0003677">
    <property type="term" value="F:DNA binding"/>
    <property type="evidence" value="ECO:0007669"/>
    <property type="project" value="InterPro"/>
</dbReference>
<keyword evidence="11" id="KW-1185">Reference proteome</keyword>
<keyword evidence="6" id="KW-0862">Zinc</keyword>
<dbReference type="FunFam" id="3.20.20.150:FF:000001">
    <property type="entry name" value="Probable endonuclease 4"/>
    <property type="match status" value="1"/>
</dbReference>
<dbReference type="GO" id="GO:0008081">
    <property type="term" value="F:phosphoric diester hydrolase activity"/>
    <property type="evidence" value="ECO:0007669"/>
    <property type="project" value="TreeGrafter"/>
</dbReference>
<dbReference type="Gene3D" id="3.20.20.150">
    <property type="entry name" value="Divalent-metal-dependent TIM barrel enzymes"/>
    <property type="match status" value="1"/>
</dbReference>
<dbReference type="CDD" id="cd00019">
    <property type="entry name" value="AP2Ec"/>
    <property type="match status" value="1"/>
</dbReference>
<accession>A0A0N4UP60</accession>
<evidence type="ECO:0000256" key="6">
    <source>
        <dbReference type="ARBA" id="ARBA00022833"/>
    </source>
</evidence>
<dbReference type="PANTHER" id="PTHR21445:SF0">
    <property type="entry name" value="APURINIC-APYRIMIDINIC ENDONUCLEASE"/>
    <property type="match status" value="1"/>
</dbReference>
<keyword evidence="4" id="KW-0227">DNA damage</keyword>
<dbReference type="PROSITE" id="PS51432">
    <property type="entry name" value="AP_NUCLEASE_F2_4"/>
    <property type="match status" value="1"/>
</dbReference>
<dbReference type="SMART" id="SM00518">
    <property type="entry name" value="AP2Ec"/>
    <property type="match status" value="1"/>
</dbReference>
<comment type="cofactor">
    <cofactor evidence="1">
        <name>Zn(2+)</name>
        <dbReference type="ChEBI" id="CHEBI:29105"/>
    </cofactor>
</comment>
<dbReference type="WBParaSite" id="DME_0000972801-mRNA-1">
    <property type="protein sequence ID" value="DME_0000972801-mRNA-1"/>
    <property type="gene ID" value="DME_0000972801"/>
</dbReference>
<reference evidence="12" key="1">
    <citation type="submission" date="2017-02" db="UniProtKB">
        <authorList>
            <consortium name="WormBaseParasite"/>
        </authorList>
    </citation>
    <scope>IDENTIFICATION</scope>
</reference>
<dbReference type="STRING" id="318479.A0A0N4UP60"/>
<evidence type="ECO:0000256" key="3">
    <source>
        <dbReference type="ARBA" id="ARBA00022723"/>
    </source>
</evidence>
<dbReference type="GO" id="GO:0005634">
    <property type="term" value="C:nucleus"/>
    <property type="evidence" value="ECO:0007669"/>
    <property type="project" value="TreeGrafter"/>
</dbReference>
<sequence length="279" mass="31381">MLGVHVSAAGGLEQSIFNAISIGCRSFALFVRNQRTWNCPPLSDATVQRFKNALQKYEYPVDQILPHASYLINPGSSDPTKLEKSRSGMLDECERCEKLGIQLYNFHPGSAVEANSRKECIRTIAATINYIIQRTKSIILVIETMAGQGNTIGGTFEELHEIIDLVSDKNRVGVCIDTCHIFAAGYDIRTKEAYEKTMSEFEKIIGFKYLRGVHLNDSRGILGSKLDRHENIGKGKLTIKAFRFFMEDPRFDGIPLVLETPECDYAEEMIRLYNSVSVK</sequence>
<dbReference type="InterPro" id="IPR036237">
    <property type="entry name" value="Xyl_isomerase-like_sf"/>
</dbReference>
<evidence type="ECO:0000256" key="4">
    <source>
        <dbReference type="ARBA" id="ARBA00022763"/>
    </source>
</evidence>
<dbReference type="Proteomes" id="UP000274756">
    <property type="component" value="Unassembled WGS sequence"/>
</dbReference>
<keyword evidence="7" id="KW-0234">DNA repair</keyword>